<reference evidence="3 4" key="1">
    <citation type="submission" date="2018-08" db="EMBL/GenBank/DDBJ databases">
        <title>A genome reference for cultivated species of the human gut microbiota.</title>
        <authorList>
            <person name="Zou Y."/>
            <person name="Xue W."/>
            <person name="Luo G."/>
        </authorList>
    </citation>
    <scope>NUCLEOTIDE SEQUENCE [LARGE SCALE GENOMIC DNA]</scope>
    <source>
        <strain evidence="3 4">AF45-17</strain>
    </source>
</reference>
<feature type="region of interest" description="Disordered" evidence="1">
    <location>
        <begin position="32"/>
        <end position="65"/>
    </location>
</feature>
<dbReference type="EMBL" id="QVEP01000041">
    <property type="protein sequence ID" value="RGB76131.1"/>
    <property type="molecule type" value="Genomic_DNA"/>
</dbReference>
<evidence type="ECO:0000313" key="4">
    <source>
        <dbReference type="Proteomes" id="UP000260773"/>
    </source>
</evidence>
<dbReference type="AlphaFoldDB" id="A0A3E2THW6"/>
<feature type="compositionally biased region" description="Basic and acidic residues" evidence="1">
    <location>
        <begin position="103"/>
        <end position="127"/>
    </location>
</feature>
<organism evidence="3 4">
    <name type="scientific">Coprococcus catus</name>
    <dbReference type="NCBI Taxonomy" id="116085"/>
    <lineage>
        <taxon>Bacteria</taxon>
        <taxon>Bacillati</taxon>
        <taxon>Bacillota</taxon>
        <taxon>Clostridia</taxon>
        <taxon>Lachnospirales</taxon>
        <taxon>Lachnospiraceae</taxon>
        <taxon>Coprococcus</taxon>
    </lineage>
</organism>
<dbReference type="InterPro" id="IPR025377">
    <property type="entry name" value="DUF4367"/>
</dbReference>
<evidence type="ECO:0000259" key="2">
    <source>
        <dbReference type="Pfam" id="PF14285"/>
    </source>
</evidence>
<feature type="domain" description="DUF4367" evidence="2">
    <location>
        <begin position="226"/>
        <end position="327"/>
    </location>
</feature>
<dbReference type="Pfam" id="PF14285">
    <property type="entry name" value="DUF4367"/>
    <property type="match status" value="1"/>
</dbReference>
<feature type="region of interest" description="Disordered" evidence="1">
    <location>
        <begin position="103"/>
        <end position="147"/>
    </location>
</feature>
<evidence type="ECO:0000313" key="3">
    <source>
        <dbReference type="EMBL" id="RGB76131.1"/>
    </source>
</evidence>
<protein>
    <submittedName>
        <fullName evidence="3">DUF4367 domain-containing protein</fullName>
    </submittedName>
</protein>
<accession>A0A3E2THW6</accession>
<comment type="caution">
    <text evidence="3">The sequence shown here is derived from an EMBL/GenBank/DDBJ whole genome shotgun (WGS) entry which is preliminary data.</text>
</comment>
<dbReference type="Proteomes" id="UP000260773">
    <property type="component" value="Unassembled WGS sequence"/>
</dbReference>
<feature type="compositionally biased region" description="Polar residues" evidence="1">
    <location>
        <begin position="41"/>
        <end position="56"/>
    </location>
</feature>
<gene>
    <name evidence="3" type="ORF">DW070_13380</name>
</gene>
<sequence length="331" mass="37182">MYGETGEPKDGNTKIAGQGHCRTENMECGKELDMQNETDKQILSTLNQDNFQNSSGGKKAAEDDEMGLFSQGFMDRMREMVSEQFGEEAAERFMVQNKDMIKEEKTTSAVPESEKRLPQTKTADAHTEQSIPPAAEHPDISEETAAKGPSKRSYRRWVWRAAAVLVVVLAGFGVHRAGSVSATKIPAVNTAPETTASIDYSKIGSLKDIISILDYTSFPTKIKQVYVPGVIAEGYKEISREDESKFINIFYENDGDGWYKYRQMTVEQNTFLDTEEGDWDSLSIGQYPGVYIEKDHTGNLWWFDYTYAYQLQGNLSEEEMIAVAESLTAEK</sequence>
<proteinExistence type="predicted"/>
<evidence type="ECO:0000256" key="1">
    <source>
        <dbReference type="SAM" id="MobiDB-lite"/>
    </source>
</evidence>
<name>A0A3E2THW6_9FIRM</name>